<evidence type="ECO:0000313" key="3">
    <source>
        <dbReference type="EMBL" id="ABR49407.1"/>
    </source>
</evidence>
<dbReference type="EMBL" id="CP000724">
    <property type="protein sequence ID" value="ABR49407.1"/>
    <property type="molecule type" value="Genomic_DNA"/>
</dbReference>
<keyword evidence="1" id="KW-0812">Transmembrane</keyword>
<evidence type="ECO:0000313" key="4">
    <source>
        <dbReference type="Proteomes" id="UP000001572"/>
    </source>
</evidence>
<dbReference type="KEGG" id="amt:Amet_3269"/>
<dbReference type="RefSeq" id="WP_012064372.1">
    <property type="nucleotide sequence ID" value="NC_009633.1"/>
</dbReference>
<name>A6TT89_ALKMQ</name>
<sequence length="75" mass="8654">MMGYGYGIMGWFGMLIPFILVGLVIYLLVKPSQNNHKNYMSQNGGNDALDILNQRYAKGEISDEEYQHKKKLLRE</sequence>
<keyword evidence="1" id="KW-0472">Membrane</keyword>
<feature type="domain" description="SHOCT" evidence="2">
    <location>
        <begin position="47"/>
        <end position="73"/>
    </location>
</feature>
<dbReference type="InterPro" id="IPR018649">
    <property type="entry name" value="SHOCT"/>
</dbReference>
<accession>A6TT89</accession>
<dbReference type="AlphaFoldDB" id="A6TT89"/>
<organism evidence="3 4">
    <name type="scientific">Alkaliphilus metalliredigens (strain QYMF)</name>
    <dbReference type="NCBI Taxonomy" id="293826"/>
    <lineage>
        <taxon>Bacteria</taxon>
        <taxon>Bacillati</taxon>
        <taxon>Bacillota</taxon>
        <taxon>Clostridia</taxon>
        <taxon>Peptostreptococcales</taxon>
        <taxon>Natronincolaceae</taxon>
        <taxon>Alkaliphilus</taxon>
    </lineage>
</organism>
<keyword evidence="4" id="KW-1185">Reference proteome</keyword>
<dbReference type="HOGENOM" id="CLU_159099_2_1_9"/>
<keyword evidence="1" id="KW-1133">Transmembrane helix</keyword>
<proteinExistence type="predicted"/>
<dbReference type="Proteomes" id="UP000001572">
    <property type="component" value="Chromosome"/>
</dbReference>
<gene>
    <name evidence="3" type="ordered locus">Amet_3269</name>
</gene>
<feature type="transmembrane region" description="Helical" evidence="1">
    <location>
        <begin position="6"/>
        <end position="29"/>
    </location>
</feature>
<dbReference type="Pfam" id="PF09851">
    <property type="entry name" value="SHOCT"/>
    <property type="match status" value="1"/>
</dbReference>
<evidence type="ECO:0000259" key="2">
    <source>
        <dbReference type="Pfam" id="PF09851"/>
    </source>
</evidence>
<protein>
    <recommendedName>
        <fullName evidence="2">SHOCT domain-containing protein</fullName>
    </recommendedName>
</protein>
<dbReference type="STRING" id="293826.Amet_3269"/>
<evidence type="ECO:0000256" key="1">
    <source>
        <dbReference type="SAM" id="Phobius"/>
    </source>
</evidence>
<dbReference type="eggNOG" id="COG3462">
    <property type="taxonomic scope" value="Bacteria"/>
</dbReference>
<reference evidence="4" key="1">
    <citation type="journal article" date="2016" name="Genome Announc.">
        <title>Complete genome sequence of Alkaliphilus metalliredigens strain QYMF, an alkaliphilic and metal-reducing bacterium isolated from borax-contaminated leachate ponds.</title>
        <authorList>
            <person name="Hwang C."/>
            <person name="Copeland A."/>
            <person name="Lucas S."/>
            <person name="Lapidus A."/>
            <person name="Barry K."/>
            <person name="Detter J.C."/>
            <person name="Glavina Del Rio T."/>
            <person name="Hammon N."/>
            <person name="Israni S."/>
            <person name="Dalin E."/>
            <person name="Tice H."/>
            <person name="Pitluck S."/>
            <person name="Chertkov O."/>
            <person name="Brettin T."/>
            <person name="Bruce D."/>
            <person name="Han C."/>
            <person name="Schmutz J."/>
            <person name="Larimer F."/>
            <person name="Land M.L."/>
            <person name="Hauser L."/>
            <person name="Kyrpides N."/>
            <person name="Mikhailova N."/>
            <person name="Ye Q."/>
            <person name="Zhou J."/>
            <person name="Richardson P."/>
            <person name="Fields M.W."/>
        </authorList>
    </citation>
    <scope>NUCLEOTIDE SEQUENCE [LARGE SCALE GENOMIC DNA]</scope>
    <source>
        <strain evidence="4">QYMF</strain>
    </source>
</reference>